<evidence type="ECO:0000313" key="1">
    <source>
        <dbReference type="EMBL" id="AHF25909.1"/>
    </source>
</evidence>
<accession>W0FR10</accession>
<proteinExistence type="predicted"/>
<name>W0FR10_9BACT</name>
<sequence length="74" mass="8315">MKTYELLIAEHQPKCGGKSPVKTTIQMVTTDDPVAFVKQREPNSELKVSTDKDGTIIVETEHNGFAVKYEFTED</sequence>
<reference evidence="1" key="1">
    <citation type="journal article" date="2013" name="PLoS ONE">
        <title>Metagenomic insights into the carbohydrate-active enzymes carried by the microorganisms adhering to solid digesta in the rumen of cows.</title>
        <authorList>
            <person name="Wang L."/>
            <person name="Hatem A."/>
            <person name="Catalyurek U.V."/>
            <person name="Morrison M."/>
            <person name="Yu Z."/>
        </authorList>
    </citation>
    <scope>NUCLEOTIDE SEQUENCE</scope>
</reference>
<organism evidence="1">
    <name type="scientific">uncultured bacterium Contigcl_1539</name>
    <dbReference type="NCBI Taxonomy" id="1393650"/>
    <lineage>
        <taxon>Bacteria</taxon>
        <taxon>environmental samples</taxon>
    </lineage>
</organism>
<dbReference type="EMBL" id="KC246858">
    <property type="protein sequence ID" value="AHF25909.1"/>
    <property type="molecule type" value="Genomic_DNA"/>
</dbReference>
<protein>
    <submittedName>
        <fullName evidence="1">Uncharacterized protein</fullName>
    </submittedName>
</protein>
<dbReference type="AlphaFoldDB" id="W0FR10"/>